<evidence type="ECO:0000256" key="1">
    <source>
        <dbReference type="ARBA" id="ARBA00004141"/>
    </source>
</evidence>
<dbReference type="InterPro" id="IPR049453">
    <property type="entry name" value="Memb_transporter_dom"/>
</dbReference>
<evidence type="ECO:0000256" key="2">
    <source>
        <dbReference type="ARBA" id="ARBA00022692"/>
    </source>
</evidence>
<evidence type="ECO:0000256" key="4">
    <source>
        <dbReference type="ARBA" id="ARBA00023136"/>
    </source>
</evidence>
<feature type="transmembrane region" description="Helical" evidence="5">
    <location>
        <begin position="349"/>
        <end position="369"/>
    </location>
</feature>
<keyword evidence="4 5" id="KW-0472">Membrane</keyword>
<evidence type="ECO:0000256" key="5">
    <source>
        <dbReference type="SAM" id="Phobius"/>
    </source>
</evidence>
<comment type="caution">
    <text evidence="7">The sequence shown here is derived from an EMBL/GenBank/DDBJ whole genome shotgun (WGS) entry which is preliminary data.</text>
</comment>
<evidence type="ECO:0000256" key="3">
    <source>
        <dbReference type="ARBA" id="ARBA00022989"/>
    </source>
</evidence>
<comment type="subcellular location">
    <subcellularLocation>
        <location evidence="1">Membrane</location>
        <topology evidence="1">Multi-pass membrane protein</topology>
    </subcellularLocation>
</comment>
<feature type="transmembrane region" description="Helical" evidence="5">
    <location>
        <begin position="75"/>
        <end position="92"/>
    </location>
</feature>
<sequence length="576" mass="64761">MPLRREKITSAVQRVRASICKNFRFATLDMVFILIFVNVFQAVFGMENSIVGVIFTILMAASMARDLTSRPVKHFLTQAFVLILMATAASFVGALGPLAALPINFAMIFLILYAFTYEYASHLYFPYILSYLFLVFISPVTPEQLPKRLAGVLTGAVCVMLYQFIMGGHRVHDVVRSSLTGILDEAEDCIRCLLEGKGKPDDPEQVRENLCELIRIVYERRKRVLCVSDASFAAIDAGRGLEHLILLLYGLEGSVTPERENLLREILLWLEECRMFLEKKKGEPPVLKRECFVAGSEDQTGEEFFRALIYLRKQLVRMTQRQERTRYQKTALSFWVRCKAALNLSQVRVVYALRVAVLLALSTFAVQALQLPHGKWLLFTVASVSLPYAEDVGGKAKKRFAATLIGTLISLLVFSLVPSVQARSLLMMLSGYLSFYFSGYTGTFACSTVGALGGAVYLSSFGWGQVGGIVMIRIGYVAVGILLAWFANCVVLPYRRKNASAQLWKKYGEACGLLVRVCRQENADKQLYYSLVIQVHLMEEKLCQNSKAAGWDGMQELLSHYRRQVREAHRGRYVPA</sequence>
<feature type="domain" description="Integral membrane bound transporter" evidence="6">
    <location>
        <begin position="362"/>
        <end position="486"/>
    </location>
</feature>
<feature type="transmembrane region" description="Helical" evidence="5">
    <location>
        <begin position="432"/>
        <end position="458"/>
    </location>
</feature>
<evidence type="ECO:0000313" key="8">
    <source>
        <dbReference type="Proteomes" id="UP001524473"/>
    </source>
</evidence>
<gene>
    <name evidence="7" type="ORF">NE695_02030</name>
</gene>
<dbReference type="Pfam" id="PF13515">
    <property type="entry name" value="FUSC_2"/>
    <property type="match status" value="1"/>
</dbReference>
<feature type="transmembrane region" description="Helical" evidence="5">
    <location>
        <begin position="470"/>
        <end position="494"/>
    </location>
</feature>
<feature type="transmembrane region" description="Helical" evidence="5">
    <location>
        <begin position="400"/>
        <end position="420"/>
    </location>
</feature>
<keyword evidence="3 5" id="KW-1133">Transmembrane helix</keyword>
<dbReference type="Proteomes" id="UP001524473">
    <property type="component" value="Unassembled WGS sequence"/>
</dbReference>
<name>A0ABT1RVJ1_9FIRM</name>
<keyword evidence="8" id="KW-1185">Reference proteome</keyword>
<feature type="transmembrane region" description="Helical" evidence="5">
    <location>
        <begin position="23"/>
        <end position="44"/>
    </location>
</feature>
<organism evidence="7 8">
    <name type="scientific">Neglectibacter timonensis</name>
    <dbReference type="NCBI Taxonomy" id="1776382"/>
    <lineage>
        <taxon>Bacteria</taxon>
        <taxon>Bacillati</taxon>
        <taxon>Bacillota</taxon>
        <taxon>Clostridia</taxon>
        <taxon>Eubacteriales</taxon>
        <taxon>Oscillospiraceae</taxon>
        <taxon>Neglectibacter</taxon>
    </lineage>
</organism>
<protein>
    <submittedName>
        <fullName evidence="7">FUSC family protein</fullName>
    </submittedName>
</protein>
<proteinExistence type="predicted"/>
<dbReference type="EMBL" id="JANFZH010000003">
    <property type="protein sequence ID" value="MCQ4838690.1"/>
    <property type="molecule type" value="Genomic_DNA"/>
</dbReference>
<reference evidence="7 8" key="1">
    <citation type="submission" date="2022-06" db="EMBL/GenBank/DDBJ databases">
        <title>Isolation of gut microbiota from human fecal samples.</title>
        <authorList>
            <person name="Pamer E.G."/>
            <person name="Barat B."/>
            <person name="Waligurski E."/>
            <person name="Medina S."/>
            <person name="Paddock L."/>
            <person name="Mostad J."/>
        </authorList>
    </citation>
    <scope>NUCLEOTIDE SEQUENCE [LARGE SCALE GENOMIC DNA]</scope>
    <source>
        <strain evidence="7 8">DFI.9.73</strain>
    </source>
</reference>
<keyword evidence="2 5" id="KW-0812">Transmembrane</keyword>
<evidence type="ECO:0000313" key="7">
    <source>
        <dbReference type="EMBL" id="MCQ4838690.1"/>
    </source>
</evidence>
<feature type="transmembrane region" description="Helical" evidence="5">
    <location>
        <begin position="123"/>
        <end position="142"/>
    </location>
</feature>
<feature type="transmembrane region" description="Helical" evidence="5">
    <location>
        <begin position="148"/>
        <end position="166"/>
    </location>
</feature>
<accession>A0ABT1RVJ1</accession>
<evidence type="ECO:0000259" key="6">
    <source>
        <dbReference type="Pfam" id="PF13515"/>
    </source>
</evidence>